<feature type="region of interest" description="Disordered" evidence="1">
    <location>
        <begin position="214"/>
        <end position="272"/>
    </location>
</feature>
<dbReference type="Proteomes" id="UP001207654">
    <property type="component" value="Unassembled WGS sequence"/>
</dbReference>
<proteinExistence type="predicted"/>
<evidence type="ECO:0000313" key="3">
    <source>
        <dbReference type="EMBL" id="MCY1075981.1"/>
    </source>
</evidence>
<evidence type="ECO:0000259" key="2">
    <source>
        <dbReference type="Pfam" id="PF13699"/>
    </source>
</evidence>
<feature type="domain" description="eCIS core" evidence="2">
    <location>
        <begin position="69"/>
        <end position="141"/>
    </location>
</feature>
<name>A0ABT4A3Q3_9BACT</name>
<evidence type="ECO:0000256" key="1">
    <source>
        <dbReference type="SAM" id="MobiDB-lite"/>
    </source>
</evidence>
<protein>
    <submittedName>
        <fullName evidence="3">DUF4157 domain-containing protein</fullName>
    </submittedName>
</protein>
<accession>A0ABT4A3Q3</accession>
<keyword evidence="4" id="KW-1185">Reference proteome</keyword>
<reference evidence="3 4" key="1">
    <citation type="submission" date="2022-11" db="EMBL/GenBank/DDBJ databases">
        <title>Minimal conservation of predation-associated metabolite biosynthetic gene clusters underscores biosynthetic potential of Myxococcota including descriptions for ten novel species: Archangium lansinium sp. nov., Myxococcus landrumus sp. nov., Nannocystis bai.</title>
        <authorList>
            <person name="Ahearne A."/>
            <person name="Stevens C."/>
            <person name="Phillips K."/>
        </authorList>
    </citation>
    <scope>NUCLEOTIDE SEQUENCE [LARGE SCALE GENOMIC DNA]</scope>
    <source>
        <strain evidence="3 4">MIWBW</strain>
    </source>
</reference>
<sequence>MGSQTTQQARPRAPQVPARSESSPEPAREQEAGSSAAPPMTGPLLTLEQSLRIPVHSPRPAAGGQRRALPDTLREKMEQSFHQDFSRVQLRLSDEPSRIGARALTRGEEITLAPRHYRPDSPSGQALLGHELAHVVQQRGGRVRRGGGLFDHPHLEAEAERQGQQAARGTSVSSPAAGAALAPTASSASLAMPFQPAWEFVDMGGRVRRYQLKDNKDGTYTHSKSGQVYTHNGQMHPTQSGTRVLSPVSPPSTTAPTPAPSPGSSNHDPKNVLFRVGESGKVEYLGNSAPNRSAYAGQYLEMEPGHFAPFKNSGKRTGSPKVMDPVTLERYAYDETGKQFYAWDKAAADRRGTAISTTSTTHGTPSANQSLLDRLGKGELVDRRRSNRTGMDLEPFDVGPYKKAVTLPTDSDAKVSRTYGALSGTDAWKTGTLVNRDHVPSGESLNQRGDSGAYDQGFTITIPNPEMHIPFSPTYGSDNSPSSKGMDDEYQGNSIKRVKFDQDNPAAGAYRDMAFMLSKTENQDYSASGHARLDLTKPENRLRQLGGYRTLLHRNTQIHRHLGSKRGFDTKASAIDYSIGIRKKKKASKKVGKRDQLGSATYTQLTTKTQGQLFRKLIHKHLKKTGNVKKI</sequence>
<evidence type="ECO:0000313" key="4">
    <source>
        <dbReference type="Proteomes" id="UP001207654"/>
    </source>
</evidence>
<dbReference type="InterPro" id="IPR025295">
    <property type="entry name" value="eCIS_core_dom"/>
</dbReference>
<dbReference type="EMBL" id="JAPNKA010000001">
    <property type="protein sequence ID" value="MCY1075981.1"/>
    <property type="molecule type" value="Genomic_DNA"/>
</dbReference>
<gene>
    <name evidence="3" type="ORF">OV287_16015</name>
</gene>
<feature type="compositionally biased region" description="Polar residues" evidence="1">
    <location>
        <begin position="220"/>
        <end position="243"/>
    </location>
</feature>
<organism evidence="3 4">
    <name type="scientific">Archangium lansingense</name>
    <dbReference type="NCBI Taxonomy" id="2995310"/>
    <lineage>
        <taxon>Bacteria</taxon>
        <taxon>Pseudomonadati</taxon>
        <taxon>Myxococcota</taxon>
        <taxon>Myxococcia</taxon>
        <taxon>Myxococcales</taxon>
        <taxon>Cystobacterineae</taxon>
        <taxon>Archangiaceae</taxon>
        <taxon>Archangium</taxon>
    </lineage>
</organism>
<feature type="region of interest" description="Disordered" evidence="1">
    <location>
        <begin position="1"/>
        <end position="44"/>
    </location>
</feature>
<dbReference type="Pfam" id="PF13699">
    <property type="entry name" value="eCIS_core"/>
    <property type="match status" value="1"/>
</dbReference>
<dbReference type="RefSeq" id="WP_267534891.1">
    <property type="nucleotide sequence ID" value="NZ_JAPNKA010000001.1"/>
</dbReference>
<comment type="caution">
    <text evidence="3">The sequence shown here is derived from an EMBL/GenBank/DDBJ whole genome shotgun (WGS) entry which is preliminary data.</text>
</comment>